<dbReference type="Proteomes" id="UP000295008">
    <property type="component" value="Unassembled WGS sequence"/>
</dbReference>
<dbReference type="EMBL" id="SLUN01000028">
    <property type="protein sequence ID" value="TCL62092.1"/>
    <property type="molecule type" value="Genomic_DNA"/>
</dbReference>
<dbReference type="AlphaFoldDB" id="A0A4R1R9P4"/>
<dbReference type="Pfam" id="PF21982">
    <property type="entry name" value="RecX_HTH1"/>
    <property type="match status" value="1"/>
</dbReference>
<feature type="domain" description="RecX first three-helical" evidence="1">
    <location>
        <begin position="2"/>
        <end position="39"/>
    </location>
</feature>
<sequence length="140" mass="15621">MDAALRLIGRQPYSERRLRERLSKMGFEAAEIAACLERLTGWGYLNDRAYGVARVELLKRRLKSRAYVKADLAAEGIARELISELLGEHYSDADEIIIARTLLAKRAGAGEIGVKECQKLARAGFAEHTIGRCFQEISTP</sequence>
<gene>
    <name evidence="2" type="ORF">EDC14_102849</name>
</gene>
<organism evidence="2 3">
    <name type="scientific">Hydrogenispora ethanolica</name>
    <dbReference type="NCBI Taxonomy" id="1082276"/>
    <lineage>
        <taxon>Bacteria</taxon>
        <taxon>Bacillati</taxon>
        <taxon>Bacillota</taxon>
        <taxon>Hydrogenispora</taxon>
    </lineage>
</organism>
<reference evidence="2 3" key="1">
    <citation type="submission" date="2019-03" db="EMBL/GenBank/DDBJ databases">
        <title>Genomic Encyclopedia of Type Strains, Phase IV (KMG-IV): sequencing the most valuable type-strain genomes for metagenomic binning, comparative biology and taxonomic classification.</title>
        <authorList>
            <person name="Goeker M."/>
        </authorList>
    </citation>
    <scope>NUCLEOTIDE SEQUENCE [LARGE SCALE GENOMIC DNA]</scope>
    <source>
        <strain evidence="2 3">LX-B</strain>
    </source>
</reference>
<protein>
    <submittedName>
        <fullName evidence="2">Regulatory protein</fullName>
    </submittedName>
</protein>
<proteinExistence type="predicted"/>
<evidence type="ECO:0000313" key="3">
    <source>
        <dbReference type="Proteomes" id="UP000295008"/>
    </source>
</evidence>
<comment type="caution">
    <text evidence="2">The sequence shown here is derived from an EMBL/GenBank/DDBJ whole genome shotgun (WGS) entry which is preliminary data.</text>
</comment>
<accession>A0A4R1R9P4</accession>
<keyword evidence="3" id="KW-1185">Reference proteome</keyword>
<dbReference type="Gene3D" id="1.10.10.10">
    <property type="entry name" value="Winged helix-like DNA-binding domain superfamily/Winged helix DNA-binding domain"/>
    <property type="match status" value="1"/>
</dbReference>
<evidence type="ECO:0000259" key="1">
    <source>
        <dbReference type="Pfam" id="PF21982"/>
    </source>
</evidence>
<dbReference type="InterPro" id="IPR053926">
    <property type="entry name" value="RecX_HTH_1st"/>
</dbReference>
<dbReference type="InterPro" id="IPR036388">
    <property type="entry name" value="WH-like_DNA-bd_sf"/>
</dbReference>
<name>A0A4R1R9P4_HYDET</name>
<evidence type="ECO:0000313" key="2">
    <source>
        <dbReference type="EMBL" id="TCL62092.1"/>
    </source>
</evidence>